<name>A0AAV4D7T3_9GAST</name>
<reference evidence="1 2" key="1">
    <citation type="journal article" date="2021" name="Elife">
        <title>Chloroplast acquisition without the gene transfer in kleptoplastic sea slugs, Plakobranchus ocellatus.</title>
        <authorList>
            <person name="Maeda T."/>
            <person name="Takahashi S."/>
            <person name="Yoshida T."/>
            <person name="Shimamura S."/>
            <person name="Takaki Y."/>
            <person name="Nagai Y."/>
            <person name="Toyoda A."/>
            <person name="Suzuki Y."/>
            <person name="Arimoto A."/>
            <person name="Ishii H."/>
            <person name="Satoh N."/>
            <person name="Nishiyama T."/>
            <person name="Hasebe M."/>
            <person name="Maruyama T."/>
            <person name="Minagawa J."/>
            <person name="Obokata J."/>
            <person name="Shigenobu S."/>
        </authorList>
    </citation>
    <scope>NUCLEOTIDE SEQUENCE [LARGE SCALE GENOMIC DNA]</scope>
</reference>
<comment type="caution">
    <text evidence="1">The sequence shown here is derived from an EMBL/GenBank/DDBJ whole genome shotgun (WGS) entry which is preliminary data.</text>
</comment>
<keyword evidence="2" id="KW-1185">Reference proteome</keyword>
<organism evidence="1 2">
    <name type="scientific">Plakobranchus ocellatus</name>
    <dbReference type="NCBI Taxonomy" id="259542"/>
    <lineage>
        <taxon>Eukaryota</taxon>
        <taxon>Metazoa</taxon>
        <taxon>Spiralia</taxon>
        <taxon>Lophotrochozoa</taxon>
        <taxon>Mollusca</taxon>
        <taxon>Gastropoda</taxon>
        <taxon>Heterobranchia</taxon>
        <taxon>Euthyneura</taxon>
        <taxon>Panpulmonata</taxon>
        <taxon>Sacoglossa</taxon>
        <taxon>Placobranchoidea</taxon>
        <taxon>Plakobranchidae</taxon>
        <taxon>Plakobranchus</taxon>
    </lineage>
</organism>
<proteinExistence type="predicted"/>
<dbReference type="EMBL" id="BLXT01007577">
    <property type="protein sequence ID" value="GFO40101.1"/>
    <property type="molecule type" value="Genomic_DNA"/>
</dbReference>
<sequence length="132" mass="14835">MLYQVIEPGQSLKIERGEIARQLIQFISLLSGQVITELQVFHCLLATEVWLDFTTTIITAATLVLFHNSQTRCRHTAITRRCLITSGVSRGVPLQQIGTEGLVLPFHVEAVIISTNSPQNFERPFPLHEQLV</sequence>
<protein>
    <submittedName>
        <fullName evidence="1">Uncharacterized protein</fullName>
    </submittedName>
</protein>
<gene>
    <name evidence="1" type="ORF">PoB_006660600</name>
</gene>
<evidence type="ECO:0000313" key="1">
    <source>
        <dbReference type="EMBL" id="GFO40101.1"/>
    </source>
</evidence>
<evidence type="ECO:0000313" key="2">
    <source>
        <dbReference type="Proteomes" id="UP000735302"/>
    </source>
</evidence>
<dbReference type="AlphaFoldDB" id="A0AAV4D7T3"/>
<dbReference type="Proteomes" id="UP000735302">
    <property type="component" value="Unassembled WGS sequence"/>
</dbReference>
<accession>A0AAV4D7T3</accession>